<accession>A0A382Z8V8</accession>
<feature type="non-terminal residue" evidence="1">
    <location>
        <position position="1"/>
    </location>
</feature>
<gene>
    <name evidence="1" type="ORF">METZ01_LOCUS444757</name>
</gene>
<dbReference type="AlphaFoldDB" id="A0A382Z8V8"/>
<evidence type="ECO:0000313" key="1">
    <source>
        <dbReference type="EMBL" id="SVD91903.1"/>
    </source>
</evidence>
<reference evidence="1" key="1">
    <citation type="submission" date="2018-05" db="EMBL/GenBank/DDBJ databases">
        <authorList>
            <person name="Lanie J.A."/>
            <person name="Ng W.-L."/>
            <person name="Kazmierczak K.M."/>
            <person name="Andrzejewski T.M."/>
            <person name="Davidsen T.M."/>
            <person name="Wayne K.J."/>
            <person name="Tettelin H."/>
            <person name="Glass J.I."/>
            <person name="Rusch D."/>
            <person name="Podicherti R."/>
            <person name="Tsui H.-C.T."/>
            <person name="Winkler M.E."/>
        </authorList>
    </citation>
    <scope>NUCLEOTIDE SEQUENCE</scope>
</reference>
<protein>
    <submittedName>
        <fullName evidence="1">Uncharacterized protein</fullName>
    </submittedName>
</protein>
<name>A0A382Z8V8_9ZZZZ</name>
<proteinExistence type="predicted"/>
<organism evidence="1">
    <name type="scientific">marine metagenome</name>
    <dbReference type="NCBI Taxonomy" id="408172"/>
    <lineage>
        <taxon>unclassified sequences</taxon>
        <taxon>metagenomes</taxon>
        <taxon>ecological metagenomes</taxon>
    </lineage>
</organism>
<dbReference type="EMBL" id="UINC01181951">
    <property type="protein sequence ID" value="SVD91903.1"/>
    <property type="molecule type" value="Genomic_DNA"/>
</dbReference>
<sequence>PTQDQAMAFQQQYHVFPKMGYLASGADDDGRWEALECGTKMCVAGWACQLKGYLPSVKMVTVEENGNTIQRPKFDWNQVTKLKRWKNRHTSRHTTHDVAEVARKLLGINEDESDILFHGDYEWTGNDLRAFGKGEKIDYEGKEM</sequence>